<feature type="transmembrane region" description="Helical" evidence="7">
    <location>
        <begin position="308"/>
        <end position="329"/>
    </location>
</feature>
<feature type="transmembrane region" description="Helical" evidence="7">
    <location>
        <begin position="215"/>
        <end position="235"/>
    </location>
</feature>
<dbReference type="InterPro" id="IPR035906">
    <property type="entry name" value="MetI-like_sf"/>
</dbReference>
<comment type="subcellular location">
    <subcellularLocation>
        <location evidence="1">Cell membrane</location>
        <topology evidence="1">Multi-pass membrane protein</topology>
    </subcellularLocation>
</comment>
<protein>
    <submittedName>
        <fullName evidence="9">Putative thiamine transport system permease protein</fullName>
    </submittedName>
</protein>
<dbReference type="SUPFAM" id="SSF161098">
    <property type="entry name" value="MetI-like"/>
    <property type="match status" value="2"/>
</dbReference>
<feature type="transmembrane region" description="Helical" evidence="7">
    <location>
        <begin position="361"/>
        <end position="378"/>
    </location>
</feature>
<accession>A0A1G7WNJ6</accession>
<feature type="domain" description="ABC transmembrane type-1" evidence="8">
    <location>
        <begin position="63"/>
        <end position="279"/>
    </location>
</feature>
<dbReference type="AlphaFoldDB" id="A0A1G7WNJ6"/>
<evidence type="ECO:0000256" key="5">
    <source>
        <dbReference type="ARBA" id="ARBA00022989"/>
    </source>
</evidence>
<evidence type="ECO:0000256" key="3">
    <source>
        <dbReference type="ARBA" id="ARBA00022475"/>
    </source>
</evidence>
<evidence type="ECO:0000256" key="6">
    <source>
        <dbReference type="ARBA" id="ARBA00023136"/>
    </source>
</evidence>
<feature type="transmembrane region" description="Helical" evidence="7">
    <location>
        <begin position="154"/>
        <end position="178"/>
    </location>
</feature>
<feature type="transmembrane region" description="Helical" evidence="7">
    <location>
        <begin position="422"/>
        <end position="442"/>
    </location>
</feature>
<dbReference type="GO" id="GO:0005886">
    <property type="term" value="C:plasma membrane"/>
    <property type="evidence" value="ECO:0007669"/>
    <property type="project" value="UniProtKB-SubCell"/>
</dbReference>
<dbReference type="PANTHER" id="PTHR30183:SF6">
    <property type="entry name" value="INNER MEMBRANE ABC TRANSPORTER PERMEASE PROTEIN YNJC"/>
    <property type="match status" value="1"/>
</dbReference>
<keyword evidence="4 7" id="KW-0812">Transmembrane</keyword>
<evidence type="ECO:0000256" key="1">
    <source>
        <dbReference type="ARBA" id="ARBA00004651"/>
    </source>
</evidence>
<feature type="domain" description="ABC transmembrane type-1" evidence="8">
    <location>
        <begin position="358"/>
        <end position="543"/>
    </location>
</feature>
<keyword evidence="5 7" id="KW-1133">Transmembrane helix</keyword>
<evidence type="ECO:0000256" key="4">
    <source>
        <dbReference type="ARBA" id="ARBA00022692"/>
    </source>
</evidence>
<dbReference type="PROSITE" id="PS50928">
    <property type="entry name" value="ABC_TM1"/>
    <property type="match status" value="2"/>
</dbReference>
<dbReference type="Gene3D" id="1.10.3720.10">
    <property type="entry name" value="MetI-like"/>
    <property type="match status" value="2"/>
</dbReference>
<proteinExistence type="predicted"/>
<feature type="transmembrane region" description="Helical" evidence="7">
    <location>
        <begin position="475"/>
        <end position="496"/>
    </location>
</feature>
<feature type="transmembrane region" description="Helical" evidence="7">
    <location>
        <begin position="110"/>
        <end position="134"/>
    </location>
</feature>
<feature type="transmembrane region" description="Helical" evidence="7">
    <location>
        <begin position="67"/>
        <end position="89"/>
    </location>
</feature>
<feature type="transmembrane region" description="Helical" evidence="7">
    <location>
        <begin position="12"/>
        <end position="41"/>
    </location>
</feature>
<feature type="transmembrane region" description="Helical" evidence="7">
    <location>
        <begin position="526"/>
        <end position="546"/>
    </location>
</feature>
<dbReference type="STRING" id="861298.SAMN04488136_10227"/>
<dbReference type="GO" id="GO:0055085">
    <property type="term" value="P:transmembrane transport"/>
    <property type="evidence" value="ECO:0007669"/>
    <property type="project" value="InterPro"/>
</dbReference>
<keyword evidence="2" id="KW-0813">Transport</keyword>
<evidence type="ECO:0000313" key="9">
    <source>
        <dbReference type="EMBL" id="SDG72770.1"/>
    </source>
</evidence>
<evidence type="ECO:0000256" key="2">
    <source>
        <dbReference type="ARBA" id="ARBA00022448"/>
    </source>
</evidence>
<feature type="transmembrane region" description="Helical" evidence="7">
    <location>
        <begin position="255"/>
        <end position="281"/>
    </location>
</feature>
<organism evidence="9 10">
    <name type="scientific">Vibrio xiamenensis</name>
    <dbReference type="NCBI Taxonomy" id="861298"/>
    <lineage>
        <taxon>Bacteria</taxon>
        <taxon>Pseudomonadati</taxon>
        <taxon>Pseudomonadota</taxon>
        <taxon>Gammaproteobacteria</taxon>
        <taxon>Vibrionales</taxon>
        <taxon>Vibrionaceae</taxon>
        <taxon>Vibrio</taxon>
    </lineage>
</organism>
<gene>
    <name evidence="9" type="ORF">SAMN04488136_10227</name>
</gene>
<dbReference type="CDD" id="cd06261">
    <property type="entry name" value="TM_PBP2"/>
    <property type="match status" value="1"/>
</dbReference>
<keyword evidence="10" id="KW-1185">Reference proteome</keyword>
<reference evidence="9 10" key="1">
    <citation type="submission" date="2016-10" db="EMBL/GenBank/DDBJ databases">
        <authorList>
            <person name="de Groot N.N."/>
        </authorList>
    </citation>
    <scope>NUCLEOTIDE SEQUENCE [LARGE SCALE GENOMIC DNA]</scope>
    <source>
        <strain evidence="9 10">CGMCC 1.10228</strain>
    </source>
</reference>
<evidence type="ECO:0000313" key="10">
    <source>
        <dbReference type="Proteomes" id="UP000198854"/>
    </source>
</evidence>
<dbReference type="Proteomes" id="UP000198854">
    <property type="component" value="Unassembled WGS sequence"/>
</dbReference>
<dbReference type="EMBL" id="FNDD01000002">
    <property type="protein sequence ID" value="SDG72770.1"/>
    <property type="molecule type" value="Genomic_DNA"/>
</dbReference>
<dbReference type="InterPro" id="IPR000515">
    <property type="entry name" value="MetI-like"/>
</dbReference>
<dbReference type="PANTHER" id="PTHR30183">
    <property type="entry name" value="MOLYBDENUM TRANSPORT SYSTEM PERMEASE PROTEIN MODB"/>
    <property type="match status" value="1"/>
</dbReference>
<evidence type="ECO:0000256" key="7">
    <source>
        <dbReference type="SAM" id="Phobius"/>
    </source>
</evidence>
<sequence>MIGHPRSTMLFRIIYLLVILLCISPTLPGLIGVVFAAVGYLPVIGLNHASSAAFTALWHWPGISDSILLTILSGLVSTCGAALLCFSVLQQFWLHCHWRRIEPLLAPLLAMPHVAFAIGFAFLFSPTGVIARLVTQFGADLQASQTTWFINDPYAVGLTFALALKEMPFLVLMSIPVLQQLNLNHLHQTCASMGYSQSQFWWKVVLPQWLVKMRFSLFAVLAYGVSVVDISIIVGPKSPPTLAVLVWQWFNDPNIAMLPQAAAGALLLFAILSLLMTAMWLGEKLLVTVNRQWQFSGRFGITLPGKSVFVSVISLVSIMIPLLLLWSFAQRWRFPDLLPSQFTARFWLSQWNAFVPTLTDSLIIATISASLAVIMALIAQQYRVHHRWSLPGYIIVLPMLIPQLSLLLGLQVAALSISEQSYYLWVIWSHLFFAFPFVYLALNGPWQSYDHHYSQISLSLGKSPLQTFFKVKLRILLPAVLYAWALGASVSLAQYLPTLMLGAGRISTVTTEAVALSSGYDRRISAIYALWQAILPGLFFALAILLGKRRRANLVYPYSSQETAKS</sequence>
<keyword evidence="6 7" id="KW-0472">Membrane</keyword>
<name>A0A1G7WNJ6_9VIBR</name>
<keyword evidence="3" id="KW-1003">Cell membrane</keyword>
<evidence type="ECO:0000259" key="8">
    <source>
        <dbReference type="PROSITE" id="PS50928"/>
    </source>
</evidence>
<feature type="transmembrane region" description="Helical" evidence="7">
    <location>
        <begin position="390"/>
        <end position="410"/>
    </location>
</feature>